<dbReference type="Pfam" id="PF05517">
    <property type="entry name" value="p25-alpha"/>
    <property type="match status" value="1"/>
</dbReference>
<dbReference type="GO" id="GO:0032273">
    <property type="term" value="P:positive regulation of protein polymerization"/>
    <property type="evidence" value="ECO:0007669"/>
    <property type="project" value="TreeGrafter"/>
</dbReference>
<keyword evidence="4" id="KW-1185">Reference proteome</keyword>
<dbReference type="PANTHER" id="PTHR12932:SF18">
    <property type="entry name" value="TUBULIN POLYMERIZATION-PROMOTING PROTEIN"/>
    <property type="match status" value="1"/>
</dbReference>
<dbReference type="GO" id="GO:0001578">
    <property type="term" value="P:microtubule bundle formation"/>
    <property type="evidence" value="ECO:0007669"/>
    <property type="project" value="TreeGrafter"/>
</dbReference>
<name>A0A673JWJ8_9TELE</name>
<reference evidence="3" key="2">
    <citation type="submission" date="2025-09" db="UniProtKB">
        <authorList>
            <consortium name="Ensembl"/>
        </authorList>
    </citation>
    <scope>IDENTIFICATION</scope>
</reference>
<dbReference type="Gene3D" id="1.10.238.10">
    <property type="entry name" value="EF-hand"/>
    <property type="match status" value="1"/>
</dbReference>
<dbReference type="InterPro" id="IPR011992">
    <property type="entry name" value="EF-hand-dom_pair"/>
</dbReference>
<feature type="compositionally biased region" description="Basic and acidic residues" evidence="2">
    <location>
        <begin position="21"/>
        <end position="31"/>
    </location>
</feature>
<reference evidence="3" key="1">
    <citation type="submission" date="2025-08" db="UniProtKB">
        <authorList>
            <consortium name="Ensembl"/>
        </authorList>
    </citation>
    <scope>IDENTIFICATION</scope>
</reference>
<proteinExistence type="inferred from homology"/>
<sequence>MEEFKVQTAKHPVPNSSPTRPHGEHPKDHAAKRLSSASNGTSDGGAGAKTPGPFRRFAIHGDTRATGKDMNGKNWSKLCKDCGIIDGKVIICTTCKHLGLDQFKEALEELARKRFRDKSSEDAAQEVYRMIEGKSPVIAGVTVKTVASPTVSRLTDTTKFTGSHKERFDETGRGKGKAGRVEVVDTSGYVSGYKHAGSYEKKIQKPPQKPM</sequence>
<dbReference type="Ensembl" id="ENSSRHT00000057937.1">
    <property type="protein sequence ID" value="ENSSRHP00000056364.1"/>
    <property type="gene ID" value="ENSSRHG00000028277.1"/>
</dbReference>
<organism evidence="3 4">
    <name type="scientific">Sinocyclocheilus rhinocerous</name>
    <dbReference type="NCBI Taxonomy" id="307959"/>
    <lineage>
        <taxon>Eukaryota</taxon>
        <taxon>Metazoa</taxon>
        <taxon>Chordata</taxon>
        <taxon>Craniata</taxon>
        <taxon>Vertebrata</taxon>
        <taxon>Euteleostomi</taxon>
        <taxon>Actinopterygii</taxon>
        <taxon>Neopterygii</taxon>
        <taxon>Teleostei</taxon>
        <taxon>Ostariophysi</taxon>
        <taxon>Cypriniformes</taxon>
        <taxon>Cyprinidae</taxon>
        <taxon>Cyprininae</taxon>
        <taxon>Sinocyclocheilus</taxon>
    </lineage>
</organism>
<dbReference type="GO" id="GO:0005874">
    <property type="term" value="C:microtubule"/>
    <property type="evidence" value="ECO:0007669"/>
    <property type="project" value="TreeGrafter"/>
</dbReference>
<dbReference type="SUPFAM" id="SSF47473">
    <property type="entry name" value="EF-hand"/>
    <property type="match status" value="1"/>
</dbReference>
<dbReference type="GO" id="GO:0046785">
    <property type="term" value="P:microtubule polymerization"/>
    <property type="evidence" value="ECO:0007669"/>
    <property type="project" value="InterPro"/>
</dbReference>
<protein>
    <submittedName>
        <fullName evidence="3">Tubulin polymerization promoting protein</fullName>
    </submittedName>
</protein>
<dbReference type="AlphaFoldDB" id="A0A673JWJ8"/>
<evidence type="ECO:0000313" key="3">
    <source>
        <dbReference type="Ensembl" id="ENSSRHP00000056364.1"/>
    </source>
</evidence>
<feature type="region of interest" description="Disordered" evidence="2">
    <location>
        <begin position="1"/>
        <end position="57"/>
    </location>
</feature>
<dbReference type="InterPro" id="IPR008907">
    <property type="entry name" value="TPP/p25"/>
</dbReference>
<accession>A0A673JWJ8</accession>
<dbReference type="PANTHER" id="PTHR12932">
    <property type="entry name" value="P25 ALPHA-RELATED"/>
    <property type="match status" value="1"/>
</dbReference>
<evidence type="ECO:0000256" key="2">
    <source>
        <dbReference type="SAM" id="MobiDB-lite"/>
    </source>
</evidence>
<evidence type="ECO:0000256" key="1">
    <source>
        <dbReference type="ARBA" id="ARBA00010994"/>
    </source>
</evidence>
<dbReference type="Proteomes" id="UP000472270">
    <property type="component" value="Unassembled WGS sequence"/>
</dbReference>
<evidence type="ECO:0000313" key="4">
    <source>
        <dbReference type="Proteomes" id="UP000472270"/>
    </source>
</evidence>
<comment type="similarity">
    <text evidence="1">Belongs to the TPPP family.</text>
</comment>
<dbReference type="GO" id="GO:0015631">
    <property type="term" value="F:tubulin binding"/>
    <property type="evidence" value="ECO:0007669"/>
    <property type="project" value="InterPro"/>
</dbReference>